<evidence type="ECO:0000313" key="3">
    <source>
        <dbReference type="Proteomes" id="UP000658656"/>
    </source>
</evidence>
<dbReference type="Pfam" id="PF13452">
    <property type="entry name" value="FAS1_DH_region"/>
    <property type="match status" value="1"/>
</dbReference>
<protein>
    <submittedName>
        <fullName evidence="2">Acyl dehydratase</fullName>
    </submittedName>
</protein>
<dbReference type="CDD" id="cd03441">
    <property type="entry name" value="R_hydratase_like"/>
    <property type="match status" value="1"/>
</dbReference>
<dbReference type="Gene3D" id="3.10.129.10">
    <property type="entry name" value="Hotdog Thioesterase"/>
    <property type="match status" value="2"/>
</dbReference>
<proteinExistence type="predicted"/>
<dbReference type="SUPFAM" id="SSF54637">
    <property type="entry name" value="Thioesterase/thiol ester dehydrase-isomerase"/>
    <property type="match status" value="2"/>
</dbReference>
<name>A0A8H9IQ01_9PSEU</name>
<dbReference type="RefSeq" id="WP_221216894.1">
    <property type="nucleotide sequence ID" value="NZ_BNAV01000001.1"/>
</dbReference>
<reference evidence="2" key="2">
    <citation type="submission" date="2020-09" db="EMBL/GenBank/DDBJ databases">
        <authorList>
            <person name="Sun Q."/>
            <person name="Zhou Y."/>
        </authorList>
    </citation>
    <scope>NUCLEOTIDE SEQUENCE</scope>
    <source>
        <strain evidence="2">CGMCC 4.7679</strain>
    </source>
</reference>
<dbReference type="AlphaFoldDB" id="A0A8H9IQ01"/>
<accession>A0A8H9IQ01</accession>
<dbReference type="InterPro" id="IPR039569">
    <property type="entry name" value="FAS1-like_DH_region"/>
</dbReference>
<feature type="domain" description="FAS1-like dehydratase" evidence="1">
    <location>
        <begin position="32"/>
        <end position="163"/>
    </location>
</feature>
<keyword evidence="3" id="KW-1185">Reference proteome</keyword>
<gene>
    <name evidence="2" type="ORF">GCM10017566_07080</name>
</gene>
<dbReference type="Proteomes" id="UP000658656">
    <property type="component" value="Unassembled WGS sequence"/>
</dbReference>
<sequence length="402" mass="46013">MTDSLIHGKITDESVEMMRRRIGYPNPTLRTGYVTWPWNSEATADSIRQFAHGYGDINPLYSDPAHAAKSRWGGLVAPPGFEWTMGVDRSPEVPEELAETRRALRGVHLFNAGHEGWFYKPVTPGVTLSKSGTVARVEDKVSEFAGRSVIVTNEHRWWDEAGDTYAVRRPWYVHAERKPVTKEHKYAKDERAHYTDEQIEEIDAAYDNEFIRGSDTLFHEDVRPDEALPKMVKGPFTVTDLINFFMGAGWYGYGCPPLRMARENRKRLRGFYSRNDFGSWDAIMRIHWEDDTARSIGVPASYDIGPVRWMWLVHYCTNFAGDDGWVYRVRGEFRRFNYVGDTTWITAAITEHRVDDVLGPLVELSLTGTNQRGQENIRGSATILLPSRKSGPVQLPPYRPHD</sequence>
<comment type="caution">
    <text evidence="2">The sequence shown here is derived from an EMBL/GenBank/DDBJ whole genome shotgun (WGS) entry which is preliminary data.</text>
</comment>
<evidence type="ECO:0000259" key="1">
    <source>
        <dbReference type="Pfam" id="PF13452"/>
    </source>
</evidence>
<reference evidence="2" key="1">
    <citation type="journal article" date="2014" name="Int. J. Syst. Evol. Microbiol.">
        <title>Complete genome sequence of Corynebacterium casei LMG S-19264T (=DSM 44701T), isolated from a smear-ripened cheese.</title>
        <authorList>
            <consortium name="US DOE Joint Genome Institute (JGI-PGF)"/>
            <person name="Walter F."/>
            <person name="Albersmeier A."/>
            <person name="Kalinowski J."/>
            <person name="Ruckert C."/>
        </authorList>
    </citation>
    <scope>NUCLEOTIDE SEQUENCE</scope>
    <source>
        <strain evidence="2">CGMCC 4.7679</strain>
    </source>
</reference>
<dbReference type="InterPro" id="IPR029069">
    <property type="entry name" value="HotDog_dom_sf"/>
</dbReference>
<evidence type="ECO:0000313" key="2">
    <source>
        <dbReference type="EMBL" id="GHF36561.1"/>
    </source>
</evidence>
<organism evidence="2 3">
    <name type="scientific">Amycolatopsis bartoniae</name>
    <dbReference type="NCBI Taxonomy" id="941986"/>
    <lineage>
        <taxon>Bacteria</taxon>
        <taxon>Bacillati</taxon>
        <taxon>Actinomycetota</taxon>
        <taxon>Actinomycetes</taxon>
        <taxon>Pseudonocardiales</taxon>
        <taxon>Pseudonocardiaceae</taxon>
        <taxon>Amycolatopsis</taxon>
    </lineage>
</organism>
<dbReference type="EMBL" id="BNAV01000001">
    <property type="protein sequence ID" value="GHF36561.1"/>
    <property type="molecule type" value="Genomic_DNA"/>
</dbReference>